<dbReference type="EMBL" id="LTDF01000137">
    <property type="protein sequence ID" value="KXT45506.1"/>
    <property type="molecule type" value="Genomic_DNA"/>
</dbReference>
<dbReference type="PATRIC" id="fig|329854.7.peg.3717"/>
<gene>
    <name evidence="1" type="ORF">HMPREF2531_03655</name>
</gene>
<proteinExistence type="predicted"/>
<sequence length="124" mass="14549">MKTDLGKPQYLEYLTYLDCKKRTKKQVGLCDKDKNDEVLVRTILANSSIVEHENERSYSRVYDAVDLICKQLCPGQWCTRSHCQHYSSSSAWNCAKTRPAVCKIYKKYIEKQKINRERSNYGNE</sequence>
<dbReference type="RefSeq" id="WP_138293650.1">
    <property type="nucleotide sequence ID" value="NZ_KQ968725.1"/>
</dbReference>
<evidence type="ECO:0000313" key="2">
    <source>
        <dbReference type="Proteomes" id="UP000070319"/>
    </source>
</evidence>
<protein>
    <submittedName>
        <fullName evidence="1">Uncharacterized protein</fullName>
    </submittedName>
</protein>
<reference evidence="1 2" key="1">
    <citation type="submission" date="2016-02" db="EMBL/GenBank/DDBJ databases">
        <authorList>
            <person name="Wen L."/>
            <person name="He K."/>
            <person name="Yang H."/>
        </authorList>
    </citation>
    <scope>NUCLEOTIDE SEQUENCE [LARGE SCALE GENOMIC DNA]</scope>
    <source>
        <strain evidence="1 2">KLE1704</strain>
    </source>
</reference>
<organism evidence="1">
    <name type="scientific">Bacteroides intestinalis</name>
    <dbReference type="NCBI Taxonomy" id="329854"/>
    <lineage>
        <taxon>Bacteria</taxon>
        <taxon>Pseudomonadati</taxon>
        <taxon>Bacteroidota</taxon>
        <taxon>Bacteroidia</taxon>
        <taxon>Bacteroidales</taxon>
        <taxon>Bacteroidaceae</taxon>
        <taxon>Bacteroides</taxon>
    </lineage>
</organism>
<dbReference type="AlphaFoldDB" id="A0A139L261"/>
<comment type="caution">
    <text evidence="1">The sequence shown here is derived from an EMBL/GenBank/DDBJ whole genome shotgun (WGS) entry which is preliminary data.</text>
</comment>
<dbReference type="Proteomes" id="UP000070319">
    <property type="component" value="Unassembled WGS sequence"/>
</dbReference>
<accession>A0A139L261</accession>
<name>A0A139L261_9BACE</name>
<evidence type="ECO:0000313" key="1">
    <source>
        <dbReference type="EMBL" id="KXT45506.1"/>
    </source>
</evidence>